<sequence length="255" mass="28537">MKCIKKSVFSFGLASGLVLSTSAQAIVNIESLRMDAEQLGWSSSLNLSGQGKKGNTDKDAVKVGFGVQFVEEHSRTFLIGSVEYGEANQQKDDESYFAHLRHTHDLIPTWAWEAFTQYEAEPLVYDKQRSLLGAGLRKSVQAKTLKWHFGMGAFYEHETAILNNTDLTTDLGRGNFYTTFKQQLNDHASWFGSAYYQPQLDAWNHYRAIATLGAESKLTQRISLSLGTSYGYESSPLASAKKEDLAYQFGIQVNF</sequence>
<reference evidence="3" key="1">
    <citation type="submission" date="2019-11" db="EMBL/GenBank/DDBJ databases">
        <title>Isolation and characterization of two novel species in the genus Thiomicrorhabdus.</title>
        <authorList>
            <person name="Mochizuki J."/>
            <person name="Kojima H."/>
            <person name="Fukui M."/>
        </authorList>
    </citation>
    <scope>NUCLEOTIDE SEQUENCE [LARGE SCALE GENOMIC DNA]</scope>
    <source>
        <strain evidence="3">AkT22</strain>
    </source>
</reference>
<evidence type="ECO:0008006" key="4">
    <source>
        <dbReference type="Google" id="ProtNLM"/>
    </source>
</evidence>
<protein>
    <recommendedName>
        <fullName evidence="4">DUF481 domain-containing protein</fullName>
    </recommendedName>
</protein>
<proteinExistence type="predicted"/>
<feature type="signal peptide" evidence="1">
    <location>
        <begin position="1"/>
        <end position="25"/>
    </location>
</feature>
<keyword evidence="3" id="KW-1185">Reference proteome</keyword>
<dbReference type="RefSeq" id="WP_173291729.1">
    <property type="nucleotide sequence ID" value="NZ_AP021888.1"/>
</dbReference>
<gene>
    <name evidence="2" type="ORF">THMIRHAT_17170</name>
</gene>
<dbReference type="InterPro" id="IPR007433">
    <property type="entry name" value="DUF481"/>
</dbReference>
<feature type="chain" id="PRO_5026258645" description="DUF481 domain-containing protein" evidence="1">
    <location>
        <begin position="26"/>
        <end position="255"/>
    </location>
</feature>
<name>A0A6F8PPC1_9GAMM</name>
<evidence type="ECO:0000313" key="2">
    <source>
        <dbReference type="EMBL" id="BBP43971.1"/>
    </source>
</evidence>
<accession>A0A6F8PPC1</accession>
<evidence type="ECO:0000256" key="1">
    <source>
        <dbReference type="SAM" id="SignalP"/>
    </source>
</evidence>
<dbReference type="Pfam" id="PF04338">
    <property type="entry name" value="DUF481"/>
    <property type="match status" value="1"/>
</dbReference>
<dbReference type="Proteomes" id="UP000501466">
    <property type="component" value="Chromosome"/>
</dbReference>
<keyword evidence="1" id="KW-0732">Signal</keyword>
<organism evidence="2 3">
    <name type="scientific">Thiosulfativibrio zosterae</name>
    <dbReference type="NCBI Taxonomy" id="2675053"/>
    <lineage>
        <taxon>Bacteria</taxon>
        <taxon>Pseudomonadati</taxon>
        <taxon>Pseudomonadota</taxon>
        <taxon>Gammaproteobacteria</taxon>
        <taxon>Thiotrichales</taxon>
        <taxon>Piscirickettsiaceae</taxon>
        <taxon>Thiosulfativibrio</taxon>
    </lineage>
</organism>
<dbReference type="KEGG" id="tzo:THMIRHAT_17170"/>
<dbReference type="AlphaFoldDB" id="A0A6F8PPC1"/>
<dbReference type="EMBL" id="AP021888">
    <property type="protein sequence ID" value="BBP43971.1"/>
    <property type="molecule type" value="Genomic_DNA"/>
</dbReference>
<evidence type="ECO:0000313" key="3">
    <source>
        <dbReference type="Proteomes" id="UP000501466"/>
    </source>
</evidence>
<dbReference type="SUPFAM" id="SSF56935">
    <property type="entry name" value="Porins"/>
    <property type="match status" value="1"/>
</dbReference>